<evidence type="ECO:0000313" key="2">
    <source>
        <dbReference type="Proteomes" id="UP000322214"/>
    </source>
</evidence>
<dbReference type="RefSeq" id="WP_075084739.1">
    <property type="nucleotide sequence ID" value="NZ_CP042912.1"/>
</dbReference>
<dbReference type="STRING" id="980251.GCA_001642875_02311"/>
<dbReference type="EMBL" id="CP042912">
    <property type="protein sequence ID" value="QEG20654.1"/>
    <property type="molecule type" value="Genomic_DNA"/>
</dbReference>
<reference evidence="1 2" key="1">
    <citation type="submission" date="2019-08" db="EMBL/GenBank/DDBJ databases">
        <title>Deep-cultivation of Planctomycetes and their phenomic and genomic characterization uncovers novel biology.</title>
        <authorList>
            <person name="Wiegand S."/>
            <person name="Jogler M."/>
            <person name="Boedeker C."/>
            <person name="Pinto D."/>
            <person name="Vollmers J."/>
            <person name="Rivas-Marin E."/>
            <person name="Kohn T."/>
            <person name="Peeters S.H."/>
            <person name="Heuer A."/>
            <person name="Rast P."/>
            <person name="Oberbeckmann S."/>
            <person name="Bunk B."/>
            <person name="Jeske O."/>
            <person name="Meyerdierks A."/>
            <person name="Storesund J.E."/>
            <person name="Kallscheuer N."/>
            <person name="Luecker S."/>
            <person name="Lage O.M."/>
            <person name="Pohl T."/>
            <person name="Merkel B.J."/>
            <person name="Hornburger P."/>
            <person name="Mueller R.-W."/>
            <person name="Bruemmer F."/>
            <person name="Labrenz M."/>
            <person name="Spormann A.M."/>
            <person name="Op den Camp H."/>
            <person name="Overmann J."/>
            <person name="Amann R."/>
            <person name="Jetten M.S.M."/>
            <person name="Mascher T."/>
            <person name="Medema M.H."/>
            <person name="Devos D.P."/>
            <person name="Kaster A.-K."/>
            <person name="Ovreas L."/>
            <person name="Rohde M."/>
            <person name="Galperin M.Y."/>
            <person name="Jogler C."/>
        </authorList>
    </citation>
    <scope>NUCLEOTIDE SEQUENCE [LARGE SCALE GENOMIC DNA]</scope>
    <source>
        <strain evidence="1 2">FC18</strain>
    </source>
</reference>
<dbReference type="OrthoDB" id="269629at2"/>
<organism evidence="1 2">
    <name type="scientific">Mariniblastus fucicola</name>
    <dbReference type="NCBI Taxonomy" id="980251"/>
    <lineage>
        <taxon>Bacteria</taxon>
        <taxon>Pseudomonadati</taxon>
        <taxon>Planctomycetota</taxon>
        <taxon>Planctomycetia</taxon>
        <taxon>Pirellulales</taxon>
        <taxon>Pirellulaceae</taxon>
        <taxon>Mariniblastus</taxon>
    </lineage>
</organism>
<dbReference type="Proteomes" id="UP000322214">
    <property type="component" value="Chromosome"/>
</dbReference>
<evidence type="ECO:0000313" key="1">
    <source>
        <dbReference type="EMBL" id="QEG20654.1"/>
    </source>
</evidence>
<keyword evidence="2" id="KW-1185">Reference proteome</keyword>
<name>A0A5B9P399_9BACT</name>
<sequence length="160" mass="18812">MNFDDQLEKAIERGQQRITKREQDRKEKTLSADEIKRRHNDFRLHLSEHIEKSLKRLADRFPGFEYDIIYGTKGWGGAIHRQDLTRGPDGRAGSFFSRLELSVRPFNDYNVVNIAGKGTIADKELFSWNHFEDIDEATFEGFEQKLNNWMIQFAEQFAAR</sequence>
<gene>
    <name evidence="1" type="ORF">MFFC18_05040</name>
</gene>
<protein>
    <submittedName>
        <fullName evidence="1">Uncharacterized protein</fullName>
    </submittedName>
</protein>
<dbReference type="KEGG" id="mff:MFFC18_05040"/>
<proteinExistence type="predicted"/>
<dbReference type="AlphaFoldDB" id="A0A5B9P399"/>
<accession>A0A5B9P399</accession>